<comment type="caution">
    <text evidence="1">The sequence shown here is derived from an EMBL/GenBank/DDBJ whole genome shotgun (WGS) entry which is preliminary data.</text>
</comment>
<name>A0AA35QY18_GEOBA</name>
<dbReference type="EMBL" id="CASHTH010000244">
    <property type="protein sequence ID" value="CAI7995357.1"/>
    <property type="molecule type" value="Genomic_DNA"/>
</dbReference>
<keyword evidence="2" id="KW-1185">Reference proteome</keyword>
<sequence>MGSCFGSMGNCFRSHRMSSNIASTREPLLRETERDAVTSLLQYLEQDSNNPHKTISDDKLRDLCTLAYSDNVDLQRSAALCFSELSEKCKSSSLSLLLSCQIR</sequence>
<accession>A0AA35QY18</accession>
<reference evidence="1" key="1">
    <citation type="submission" date="2023-03" db="EMBL/GenBank/DDBJ databases">
        <authorList>
            <person name="Steffen K."/>
            <person name="Cardenas P."/>
        </authorList>
    </citation>
    <scope>NUCLEOTIDE SEQUENCE</scope>
</reference>
<evidence type="ECO:0000313" key="1">
    <source>
        <dbReference type="EMBL" id="CAI7995357.1"/>
    </source>
</evidence>
<evidence type="ECO:0000313" key="2">
    <source>
        <dbReference type="Proteomes" id="UP001174909"/>
    </source>
</evidence>
<proteinExistence type="predicted"/>
<dbReference type="Proteomes" id="UP001174909">
    <property type="component" value="Unassembled WGS sequence"/>
</dbReference>
<protein>
    <submittedName>
        <fullName evidence="1">Vacuolar protein 8</fullName>
    </submittedName>
</protein>
<organism evidence="1 2">
    <name type="scientific">Geodia barretti</name>
    <name type="common">Barrett's horny sponge</name>
    <dbReference type="NCBI Taxonomy" id="519541"/>
    <lineage>
        <taxon>Eukaryota</taxon>
        <taxon>Metazoa</taxon>
        <taxon>Porifera</taxon>
        <taxon>Demospongiae</taxon>
        <taxon>Heteroscleromorpha</taxon>
        <taxon>Tetractinellida</taxon>
        <taxon>Astrophorina</taxon>
        <taxon>Geodiidae</taxon>
        <taxon>Geodia</taxon>
    </lineage>
</organism>
<gene>
    <name evidence="1" type="ORF">GBAR_LOCUS1683</name>
</gene>
<dbReference type="AlphaFoldDB" id="A0AA35QY18"/>